<protein>
    <recommendedName>
        <fullName evidence="2">DUF6593 domain-containing protein</fullName>
    </recommendedName>
</protein>
<dbReference type="EMBL" id="NHYE01005435">
    <property type="protein sequence ID" value="PPQ72859.1"/>
    <property type="molecule type" value="Genomic_DNA"/>
</dbReference>
<evidence type="ECO:0000313" key="4">
    <source>
        <dbReference type="Proteomes" id="UP000284706"/>
    </source>
</evidence>
<evidence type="ECO:0000259" key="2">
    <source>
        <dbReference type="Pfam" id="PF20236"/>
    </source>
</evidence>
<sequence>MYTNPFALGWENDQTPHNPSSSGGGPAFSALPIGSSTMACPNPPQIAVFNFLSDPTRPSVLNSVVAGTNSLQYFNIETKPGSNYTTISRRNGEVYATVNWQTQPCPVVEARGTIERQRTSQWARLAKDRRRRVTTIKGREYAWVPQGSLCVKLRDSNANEEFARIIRNGPSMTLQITISAFNDGLFEPCVLASVLFLSGKDID</sequence>
<proteinExistence type="predicted"/>
<dbReference type="InParanoid" id="A0A409W2V8"/>
<dbReference type="OrthoDB" id="3191568at2759"/>
<reference evidence="3 4" key="1">
    <citation type="journal article" date="2018" name="Evol. Lett.">
        <title>Horizontal gene cluster transfer increased hallucinogenic mushroom diversity.</title>
        <authorList>
            <person name="Reynolds H.T."/>
            <person name="Vijayakumar V."/>
            <person name="Gluck-Thaler E."/>
            <person name="Korotkin H.B."/>
            <person name="Matheny P.B."/>
            <person name="Slot J.C."/>
        </authorList>
    </citation>
    <scope>NUCLEOTIDE SEQUENCE [LARGE SCALE GENOMIC DNA]</scope>
    <source>
        <strain evidence="3 4">SRW20</strain>
    </source>
</reference>
<dbReference type="AlphaFoldDB" id="A0A409W2V8"/>
<keyword evidence="4" id="KW-1185">Reference proteome</keyword>
<dbReference type="Proteomes" id="UP000284706">
    <property type="component" value="Unassembled WGS sequence"/>
</dbReference>
<feature type="domain" description="DUF6593" evidence="2">
    <location>
        <begin position="59"/>
        <end position="167"/>
    </location>
</feature>
<feature type="region of interest" description="Disordered" evidence="1">
    <location>
        <begin position="1"/>
        <end position="28"/>
    </location>
</feature>
<dbReference type="Pfam" id="PF20236">
    <property type="entry name" value="DUF6593"/>
    <property type="match status" value="1"/>
</dbReference>
<accession>A0A409W2V8</accession>
<dbReference type="InterPro" id="IPR046528">
    <property type="entry name" value="DUF6593"/>
</dbReference>
<evidence type="ECO:0000313" key="3">
    <source>
        <dbReference type="EMBL" id="PPQ72859.1"/>
    </source>
</evidence>
<organism evidence="3 4">
    <name type="scientific">Gymnopilus dilepis</name>
    <dbReference type="NCBI Taxonomy" id="231916"/>
    <lineage>
        <taxon>Eukaryota</taxon>
        <taxon>Fungi</taxon>
        <taxon>Dikarya</taxon>
        <taxon>Basidiomycota</taxon>
        <taxon>Agaricomycotina</taxon>
        <taxon>Agaricomycetes</taxon>
        <taxon>Agaricomycetidae</taxon>
        <taxon>Agaricales</taxon>
        <taxon>Agaricineae</taxon>
        <taxon>Hymenogastraceae</taxon>
        <taxon>Gymnopilus</taxon>
    </lineage>
</organism>
<name>A0A409W2V8_9AGAR</name>
<comment type="caution">
    <text evidence="3">The sequence shown here is derived from an EMBL/GenBank/DDBJ whole genome shotgun (WGS) entry which is preliminary data.</text>
</comment>
<gene>
    <name evidence="3" type="ORF">CVT26_003483</name>
</gene>
<evidence type="ECO:0000256" key="1">
    <source>
        <dbReference type="SAM" id="MobiDB-lite"/>
    </source>
</evidence>